<feature type="compositionally biased region" description="Basic and acidic residues" evidence="4">
    <location>
        <begin position="118"/>
        <end position="153"/>
    </location>
</feature>
<reference evidence="7" key="3">
    <citation type="submission" date="2025-04" db="UniProtKB">
        <authorList>
            <consortium name="RefSeq"/>
        </authorList>
    </citation>
    <scope>IDENTIFICATION</scope>
    <source>
        <strain evidence="7">CBS 781.70</strain>
    </source>
</reference>
<dbReference type="Gene3D" id="3.80.10.10">
    <property type="entry name" value="Ribonuclease Inhibitor"/>
    <property type="match status" value="2"/>
</dbReference>
<reference evidence="7" key="2">
    <citation type="submission" date="2020-04" db="EMBL/GenBank/DDBJ databases">
        <authorList>
            <consortium name="NCBI Genome Project"/>
        </authorList>
    </citation>
    <scope>NUCLEOTIDE SEQUENCE</scope>
    <source>
        <strain evidence="7">CBS 781.70</strain>
    </source>
</reference>
<proteinExistence type="predicted"/>
<dbReference type="EMBL" id="ML975152">
    <property type="protein sequence ID" value="KAF1815029.1"/>
    <property type="molecule type" value="Genomic_DNA"/>
</dbReference>
<evidence type="ECO:0000313" key="5">
    <source>
        <dbReference type="EMBL" id="KAF1815029.1"/>
    </source>
</evidence>
<dbReference type="SUPFAM" id="SSF52047">
    <property type="entry name" value="RNI-like"/>
    <property type="match status" value="1"/>
</dbReference>
<feature type="region of interest" description="Disordered" evidence="4">
    <location>
        <begin position="862"/>
        <end position="924"/>
    </location>
</feature>
<dbReference type="PANTHER" id="PTHR24113:SF12">
    <property type="entry name" value="RAN GTPASE-ACTIVATING PROTEIN 1"/>
    <property type="match status" value="1"/>
</dbReference>
<feature type="compositionally biased region" description="Low complexity" evidence="4">
    <location>
        <begin position="30"/>
        <end position="42"/>
    </location>
</feature>
<sequence length="1014" mass="110588">NASGEKSHGGAAAESLHPYVPQAPRTGTGSFFSSALRRLSSSQGNVSNKPSPCSGSVCPRRVLNVDPNRPRCQVPELETKKLRRVAFCVDVEIAGSPRYKDESNGASTPSAKKRKDRMLKDRGEGEALKHPSAVEEQKETEGTVKATGEKVGTEAEPNPEGSVPGKEGDASGLPEKTDKKKEKKKKSEEERKDRKEKRRKKAEECGAVPVEIRRGGSEDTLSSASPPKETVIEAIAPKHRDRPTTDPLRIYRRCCQLRETPILKRITEQLAYAAKCSVDQPGMISVLDLTGSRLQLADVVTLGDWLAVVPVRRLLLEDADLTDEGVRVILAGLLAAKSPELSWQQPHHNQHFEERSGHVEKLTLKNNPRVSKAGWKHIALFLYMCKSLKALDVSLIRFPTSPHTHNDSHARSTSSSESWPSSKPPIAPSDIFAKAIAERLGGDTFEELIMAECGLDTQTIRKITNAVTVSGLKRLGLAGNNVNDEALKHIFEYMKSGVCQGLDLGGNDFRDRCGVLAAAMKGMDESPFWALSLADCNLNPDSLNALLPALVTLPYFKFLDLSHNQDLFGTDPSALAPLRKYLPQFKFLKRIHLADVSLSSAQAIRLAEVLPEAPHLAHLNILENPGLSALANATTEDDQEEACALYASLMAAVRVSESIICIDIDVPSPENSAIVQALGKQVIAYCLRNMDRWTASEGTTDPDWTDGEPCVAGPHREIDIPDVLLHLVGHSDGSMQNMDDEPPAPGGDYVLGGTGVVKALSYVLSEQASEGRPSLPHSGAATPRASSFAIVDDEKQKSKAKNMSKNLLTTARSIQARLRPALLKEATTGDEMAYKRLLFLDNTLQRMIRRFEDEYPECRLKEPVEVPPRTSSLVPPNPAPSDLVKTPAAPEPTPVTESGPVDDANSDDEDPPGRPTLRSRHNSDVSLASRALSIEEGQMHRLGQHIRRDILGDAVAASDGAHAHKHEDAFLVALRAKLQAMPSSKLRDCVLERGWEGTLAAIGENVEELRRLRE</sequence>
<name>A0A6G1GAZ9_9PEZI</name>
<evidence type="ECO:0000313" key="7">
    <source>
        <dbReference type="RefSeq" id="XP_033536660.1"/>
    </source>
</evidence>
<feature type="region of interest" description="Disordered" evidence="4">
    <location>
        <begin position="768"/>
        <end position="801"/>
    </location>
</feature>
<dbReference type="GO" id="GO:0005829">
    <property type="term" value="C:cytosol"/>
    <property type="evidence" value="ECO:0007669"/>
    <property type="project" value="TreeGrafter"/>
</dbReference>
<evidence type="ECO:0000256" key="3">
    <source>
        <dbReference type="ARBA" id="ARBA00022737"/>
    </source>
</evidence>
<feature type="non-terminal residue" evidence="5">
    <location>
        <position position="1014"/>
    </location>
</feature>
<dbReference type="GO" id="GO:0005634">
    <property type="term" value="C:nucleus"/>
    <property type="evidence" value="ECO:0007669"/>
    <property type="project" value="TreeGrafter"/>
</dbReference>
<dbReference type="AlphaFoldDB" id="A0A6G1GAZ9"/>
<dbReference type="GO" id="GO:0031267">
    <property type="term" value="F:small GTPase binding"/>
    <property type="evidence" value="ECO:0007669"/>
    <property type="project" value="TreeGrafter"/>
</dbReference>
<keyword evidence="6" id="KW-1185">Reference proteome</keyword>
<evidence type="ECO:0000256" key="2">
    <source>
        <dbReference type="ARBA" id="ARBA00022614"/>
    </source>
</evidence>
<feature type="compositionally biased region" description="Basic and acidic residues" evidence="4">
    <location>
        <begin position="175"/>
        <end position="193"/>
    </location>
</feature>
<dbReference type="GO" id="GO:0006913">
    <property type="term" value="P:nucleocytoplasmic transport"/>
    <property type="evidence" value="ECO:0007669"/>
    <property type="project" value="TreeGrafter"/>
</dbReference>
<dbReference type="RefSeq" id="XP_033536660.1">
    <property type="nucleotide sequence ID" value="XM_033675607.1"/>
</dbReference>
<dbReference type="GO" id="GO:0048471">
    <property type="term" value="C:perinuclear region of cytoplasm"/>
    <property type="evidence" value="ECO:0007669"/>
    <property type="project" value="TreeGrafter"/>
</dbReference>
<dbReference type="OrthoDB" id="8436363at2759"/>
<dbReference type="PANTHER" id="PTHR24113">
    <property type="entry name" value="RAN GTPASE-ACTIVATING PROTEIN 1"/>
    <property type="match status" value="1"/>
</dbReference>
<protein>
    <submittedName>
        <fullName evidence="5 7">RNI-like protein</fullName>
    </submittedName>
</protein>
<organism evidence="5">
    <name type="scientific">Eremomyces bilateralis CBS 781.70</name>
    <dbReference type="NCBI Taxonomy" id="1392243"/>
    <lineage>
        <taxon>Eukaryota</taxon>
        <taxon>Fungi</taxon>
        <taxon>Dikarya</taxon>
        <taxon>Ascomycota</taxon>
        <taxon>Pezizomycotina</taxon>
        <taxon>Dothideomycetes</taxon>
        <taxon>Dothideomycetes incertae sedis</taxon>
        <taxon>Eremomycetales</taxon>
        <taxon>Eremomycetaceae</taxon>
        <taxon>Eremomyces</taxon>
    </lineage>
</organism>
<feature type="region of interest" description="Disordered" evidence="4">
    <location>
        <begin position="402"/>
        <end position="425"/>
    </location>
</feature>
<dbReference type="InterPro" id="IPR027038">
    <property type="entry name" value="RanGap"/>
</dbReference>
<dbReference type="GeneID" id="54416177"/>
<feature type="compositionally biased region" description="Low complexity" evidence="4">
    <location>
        <begin position="412"/>
        <end position="421"/>
    </location>
</feature>
<accession>A0A6G1GAZ9</accession>
<dbReference type="GO" id="GO:0005096">
    <property type="term" value="F:GTPase activator activity"/>
    <property type="evidence" value="ECO:0007669"/>
    <property type="project" value="UniProtKB-KW"/>
</dbReference>
<feature type="non-terminal residue" evidence="5">
    <location>
        <position position="1"/>
    </location>
</feature>
<reference evidence="5 7" key="1">
    <citation type="submission" date="2020-01" db="EMBL/GenBank/DDBJ databases">
        <authorList>
            <consortium name="DOE Joint Genome Institute"/>
            <person name="Haridas S."/>
            <person name="Albert R."/>
            <person name="Binder M."/>
            <person name="Bloem J."/>
            <person name="Labutti K."/>
            <person name="Salamov A."/>
            <person name="Andreopoulos B."/>
            <person name="Baker S.E."/>
            <person name="Barry K."/>
            <person name="Bills G."/>
            <person name="Bluhm B.H."/>
            <person name="Cannon C."/>
            <person name="Castanera R."/>
            <person name="Culley D.E."/>
            <person name="Daum C."/>
            <person name="Ezra D."/>
            <person name="Gonzalez J.B."/>
            <person name="Henrissat B."/>
            <person name="Kuo A."/>
            <person name="Liang C."/>
            <person name="Lipzen A."/>
            <person name="Lutzoni F."/>
            <person name="Magnuson J."/>
            <person name="Mondo S."/>
            <person name="Nolan M."/>
            <person name="Ohm R."/>
            <person name="Pangilinan J."/>
            <person name="Park H.-J."/>
            <person name="Ramirez L."/>
            <person name="Alfaro M."/>
            <person name="Sun H."/>
            <person name="Tritt A."/>
            <person name="Yoshinaga Y."/>
            <person name="Zwiers L.-H."/>
            <person name="Turgeon B.G."/>
            <person name="Goodwin S.B."/>
            <person name="Spatafora J.W."/>
            <person name="Crous P.W."/>
            <person name="Grigoriev I.V."/>
        </authorList>
    </citation>
    <scope>NUCLEOTIDE SEQUENCE</scope>
    <source>
        <strain evidence="5 7">CBS 781.70</strain>
    </source>
</reference>
<dbReference type="Proteomes" id="UP000504638">
    <property type="component" value="Unplaced"/>
</dbReference>
<evidence type="ECO:0000256" key="1">
    <source>
        <dbReference type="ARBA" id="ARBA00022468"/>
    </source>
</evidence>
<dbReference type="InterPro" id="IPR032675">
    <property type="entry name" value="LRR_dom_sf"/>
</dbReference>
<keyword evidence="2" id="KW-0433">Leucine-rich repeat</keyword>
<feature type="compositionally biased region" description="Polar residues" evidence="4">
    <location>
        <begin position="43"/>
        <end position="54"/>
    </location>
</feature>
<gene>
    <name evidence="5 7" type="ORF">P152DRAFT_375809</name>
</gene>
<feature type="region of interest" description="Disordered" evidence="4">
    <location>
        <begin position="1"/>
        <end position="71"/>
    </location>
</feature>
<keyword evidence="3" id="KW-0677">Repeat</keyword>
<evidence type="ECO:0000256" key="4">
    <source>
        <dbReference type="SAM" id="MobiDB-lite"/>
    </source>
</evidence>
<evidence type="ECO:0000313" key="6">
    <source>
        <dbReference type="Proteomes" id="UP000504638"/>
    </source>
</evidence>
<keyword evidence="1" id="KW-0343">GTPase activation</keyword>
<feature type="region of interest" description="Disordered" evidence="4">
    <location>
        <begin position="93"/>
        <end position="207"/>
    </location>
</feature>